<dbReference type="InterPro" id="IPR000048">
    <property type="entry name" value="IQ_motif_EF-hand-BS"/>
</dbReference>
<keyword evidence="4" id="KW-1185">Reference proteome</keyword>
<dbReference type="SUPFAM" id="SSF52540">
    <property type="entry name" value="P-loop containing nucleoside triphosphate hydrolases"/>
    <property type="match status" value="1"/>
</dbReference>
<evidence type="ECO:0000259" key="2">
    <source>
        <dbReference type="SMART" id="SM00394"/>
    </source>
</evidence>
<dbReference type="Pfam" id="PF00612">
    <property type="entry name" value="IQ"/>
    <property type="match status" value="4"/>
</dbReference>
<organism evidence="3 4">
    <name type="scientific">Anopheles albimanus</name>
    <name type="common">New world malaria mosquito</name>
    <dbReference type="NCBI Taxonomy" id="7167"/>
    <lineage>
        <taxon>Eukaryota</taxon>
        <taxon>Metazoa</taxon>
        <taxon>Ecdysozoa</taxon>
        <taxon>Arthropoda</taxon>
        <taxon>Hexapoda</taxon>
        <taxon>Insecta</taxon>
        <taxon>Pterygota</taxon>
        <taxon>Neoptera</taxon>
        <taxon>Endopterygota</taxon>
        <taxon>Diptera</taxon>
        <taxon>Nematocera</taxon>
        <taxon>Culicoidea</taxon>
        <taxon>Culicidae</taxon>
        <taxon>Anophelinae</taxon>
        <taxon>Anopheles</taxon>
    </lineage>
</organism>
<name>A0A8W7JZ23_ANOAL</name>
<dbReference type="CDD" id="cd23767">
    <property type="entry name" value="IQCD"/>
    <property type="match status" value="1"/>
</dbReference>
<accession>A0A8W7JZ23</accession>
<dbReference type="Gene3D" id="1.20.5.190">
    <property type="match status" value="2"/>
</dbReference>
<dbReference type="SUPFAM" id="SSF47391">
    <property type="entry name" value="Dimerization-anchoring domain of cAMP-dependent PK regulatory subunit"/>
    <property type="match status" value="1"/>
</dbReference>
<dbReference type="PANTHER" id="PTHR10699">
    <property type="entry name" value="NEUROMODULIN"/>
    <property type="match status" value="1"/>
</dbReference>
<dbReference type="PROSITE" id="PS50096">
    <property type="entry name" value="IQ"/>
    <property type="match status" value="4"/>
</dbReference>
<dbReference type="SMART" id="SM00015">
    <property type="entry name" value="IQ"/>
    <property type="match status" value="4"/>
</dbReference>
<feature type="domain" description="RIIa" evidence="2">
    <location>
        <begin position="19"/>
        <end position="57"/>
    </location>
</feature>
<dbReference type="SMART" id="SM00394">
    <property type="entry name" value="RIIa"/>
    <property type="match status" value="1"/>
</dbReference>
<reference evidence="3 4" key="1">
    <citation type="journal article" date="2017" name="G3 (Bethesda)">
        <title>The Physical Genome Mapping of Anopheles albimanus Corrected Scaffold Misassemblies and Identified Interarm Rearrangements in Genus Anopheles.</title>
        <authorList>
            <person name="Artemov G.N."/>
            <person name="Peery A.N."/>
            <person name="Jiang X."/>
            <person name="Tu Z."/>
            <person name="Stegniy V.N."/>
            <person name="Sharakhova M.V."/>
            <person name="Sharakhov I.V."/>
        </authorList>
    </citation>
    <scope>NUCLEOTIDE SEQUENCE [LARGE SCALE GENOMIC DNA]</scope>
    <source>
        <strain evidence="3 4">ALBI9_A</strain>
    </source>
</reference>
<dbReference type="GO" id="GO:0005516">
    <property type="term" value="F:calmodulin binding"/>
    <property type="evidence" value="ECO:0007669"/>
    <property type="project" value="TreeGrafter"/>
</dbReference>
<reference evidence="3" key="2">
    <citation type="submission" date="2022-08" db="UniProtKB">
        <authorList>
            <consortium name="EnsemblMetazoa"/>
        </authorList>
    </citation>
    <scope>IDENTIFICATION</scope>
    <source>
        <strain evidence="3">STECLA/ALBI9_A</strain>
    </source>
</reference>
<evidence type="ECO:0000313" key="4">
    <source>
        <dbReference type="Proteomes" id="UP000069272"/>
    </source>
</evidence>
<dbReference type="CDD" id="cd12084">
    <property type="entry name" value="DD_RII_PKA-like"/>
    <property type="match status" value="1"/>
</dbReference>
<sequence>MNFLLHQQRSPGAVIPIPEDLRPLMEEMSREVLRAQPQDVVHFLADYLEERLVRRENLRLAERVVDNVLDHSLEIVALLETAGIDAERAEAAVKCIRQEFHRHFETRTDDERLREAFRERQVLDRLVKECGFSEQEARRASAIIEQAYRTFYYRNAYKAERQPSARDQDWRQAAKHSLAIYAQTGPTKEQMEAAAIRIQAAYRGYFSRKRQQWDQKATLIQRAFRQHQNRKARLDDTDSEILNYVILRPGYQDSEASFSPSENIRQLINVAVGDGSKGPLEQPSPNLEQAATLIQSVYRGHRRRAQLESNPVNLSVNSTKFDPESAATLLQSVVRGHQTRQKHQQHQEQREHEMATLLQSHARGYLVRKHRSRQRDTVASLPTPDRASRGSSFQ</sequence>
<proteinExistence type="predicted"/>
<dbReference type="InterPro" id="IPR027417">
    <property type="entry name" value="P-loop_NTPase"/>
</dbReference>
<dbReference type="Pfam" id="PF02197">
    <property type="entry name" value="RIIa"/>
    <property type="match status" value="1"/>
</dbReference>
<dbReference type="InterPro" id="IPR003117">
    <property type="entry name" value="cAMP_dep_PK_reg_su_I/II_a/b"/>
</dbReference>
<dbReference type="EnsemblMetazoa" id="AALB009574-RA">
    <property type="protein sequence ID" value="AALB009574-PA"/>
    <property type="gene ID" value="AALB009574"/>
</dbReference>
<evidence type="ECO:0000313" key="3">
    <source>
        <dbReference type="EnsemblMetazoa" id="AALB009574-PA"/>
    </source>
</evidence>
<feature type="region of interest" description="Disordered" evidence="1">
    <location>
        <begin position="365"/>
        <end position="394"/>
    </location>
</feature>
<dbReference type="Gene3D" id="1.20.890.10">
    <property type="entry name" value="cAMP-dependent protein kinase regulatory subunit, dimerization-anchoring domain"/>
    <property type="match status" value="1"/>
</dbReference>
<evidence type="ECO:0000256" key="1">
    <source>
        <dbReference type="SAM" id="MobiDB-lite"/>
    </source>
</evidence>
<dbReference type="PANTHER" id="PTHR10699:SF11">
    <property type="entry name" value="IGLOO, ISOFORM A"/>
    <property type="match status" value="1"/>
</dbReference>
<dbReference type="Proteomes" id="UP000069272">
    <property type="component" value="Chromosome 2R"/>
</dbReference>
<protein>
    <recommendedName>
        <fullName evidence="2">RIIa domain-containing protein</fullName>
    </recommendedName>
</protein>
<dbReference type="AlphaFoldDB" id="A0A8W7JZ23"/>